<evidence type="ECO:0000256" key="1">
    <source>
        <dbReference type="ARBA" id="ARBA00022737"/>
    </source>
</evidence>
<sequence length="572" mass="64060">MYRFSKRPLLISLLTGLILSGCGSQTHQPTAASATMAFTPSPYTAGELNANSLYHLLTAELAGKQGRFDLALEHYLQEAEATGDAAIAERATRIAQFLRRSDAVLQASELWHQADPAALEPLHLQANILLHEGRFDTALPLLRTLLEQGGDEALALIGGRVNEMSPATAGHYYRLLTELQTDTSGRTDLLLTRALLLKQQQQPTAAARLLEQGLRQSPGQAELTLQRAELYRKQNAPAQGLALVERALKTNPEHQRLQATRAQLLLLSGQPTRAWRAIQDLLALQDNPQLQYYFALLLLENERWQESRQLLDQLLESDPDTTAPHFYLGMIAQAQQQSEQALRHFLQVEDGPNLIPAYARALALHELPQQAPEVEALIDFASRKHPNEREPLIILYVEWLQQQELREVALETLNEALQTTPDSVNLLYTRAMLSTAEESERMIADLRRALVLAPENPMVQNALGYTLTLYTEQLHEAHALISQALAQQPEDAATLDSMGWILHKLGRHGEARHFLQQAYTIYPDPEVSSHLIQVLWALGKEDEARQLLNKELQLHPDNEHLLQASHAMGAEH</sequence>
<feature type="signal peptide" evidence="3">
    <location>
        <begin position="1"/>
        <end position="27"/>
    </location>
</feature>
<keyword evidence="3" id="KW-0732">Signal</keyword>
<evidence type="ECO:0000256" key="2">
    <source>
        <dbReference type="ARBA" id="ARBA00022803"/>
    </source>
</evidence>
<feature type="chain" id="PRO_5031228241" evidence="3">
    <location>
        <begin position="28"/>
        <end position="572"/>
    </location>
</feature>
<comment type="caution">
    <text evidence="4">The sequence shown here is derived from an EMBL/GenBank/DDBJ whole genome shotgun (WGS) entry which is preliminary data.</text>
</comment>
<dbReference type="PROSITE" id="PS51257">
    <property type="entry name" value="PROKAR_LIPOPROTEIN"/>
    <property type="match status" value="1"/>
</dbReference>
<evidence type="ECO:0000256" key="3">
    <source>
        <dbReference type="SAM" id="SignalP"/>
    </source>
</evidence>
<dbReference type="PANTHER" id="PTHR45586">
    <property type="entry name" value="TPR REPEAT-CONTAINING PROTEIN PA4667"/>
    <property type="match status" value="1"/>
</dbReference>
<dbReference type="SMART" id="SM00028">
    <property type="entry name" value="TPR"/>
    <property type="match status" value="7"/>
</dbReference>
<organism evidence="4 5">
    <name type="scientific">Marinobacterium marinum</name>
    <dbReference type="NCBI Taxonomy" id="2756129"/>
    <lineage>
        <taxon>Bacteria</taxon>
        <taxon>Pseudomonadati</taxon>
        <taxon>Pseudomonadota</taxon>
        <taxon>Gammaproteobacteria</taxon>
        <taxon>Oceanospirillales</taxon>
        <taxon>Oceanospirillaceae</taxon>
        <taxon>Marinobacterium</taxon>
    </lineage>
</organism>
<keyword evidence="5" id="KW-1185">Reference proteome</keyword>
<dbReference type="SUPFAM" id="SSF48452">
    <property type="entry name" value="TPR-like"/>
    <property type="match status" value="2"/>
</dbReference>
<protein>
    <submittedName>
        <fullName evidence="4">Tetratricopeptide repeat protein</fullName>
    </submittedName>
</protein>
<dbReference type="Pfam" id="PF13432">
    <property type="entry name" value="TPR_16"/>
    <property type="match status" value="2"/>
</dbReference>
<name>A0A7W2AD43_9GAMM</name>
<keyword evidence="2" id="KW-0802">TPR repeat</keyword>
<reference evidence="4 5" key="1">
    <citation type="submission" date="2020-07" db="EMBL/GenBank/DDBJ databases">
        <title>Bacterium isolated from marien macroalgae.</title>
        <authorList>
            <person name="Zhu K."/>
            <person name="Lu D."/>
            <person name="Du Z."/>
        </authorList>
    </citation>
    <scope>NUCLEOTIDE SEQUENCE [LARGE SCALE GENOMIC DNA]</scope>
    <source>
        <strain evidence="4 5">3-1745</strain>
    </source>
</reference>
<dbReference type="InterPro" id="IPR051012">
    <property type="entry name" value="CellSynth/LPSAsmb/PSIAsmb"/>
</dbReference>
<dbReference type="EMBL" id="JACEMT010000052">
    <property type="protein sequence ID" value="MBA4503202.1"/>
    <property type="molecule type" value="Genomic_DNA"/>
</dbReference>
<dbReference type="InterPro" id="IPR011990">
    <property type="entry name" value="TPR-like_helical_dom_sf"/>
</dbReference>
<dbReference type="Proteomes" id="UP000538931">
    <property type="component" value="Unassembled WGS sequence"/>
</dbReference>
<gene>
    <name evidence="4" type="ORF">H1S06_12615</name>
</gene>
<proteinExistence type="predicted"/>
<keyword evidence="1" id="KW-0677">Repeat</keyword>
<dbReference type="InterPro" id="IPR019734">
    <property type="entry name" value="TPR_rpt"/>
</dbReference>
<dbReference type="Pfam" id="PF14559">
    <property type="entry name" value="TPR_19"/>
    <property type="match status" value="1"/>
</dbReference>
<dbReference type="RefSeq" id="WP_181740741.1">
    <property type="nucleotide sequence ID" value="NZ_JACEMT010000052.1"/>
</dbReference>
<dbReference type="PANTHER" id="PTHR45586:SF1">
    <property type="entry name" value="LIPOPOLYSACCHARIDE ASSEMBLY PROTEIN B"/>
    <property type="match status" value="1"/>
</dbReference>
<evidence type="ECO:0000313" key="4">
    <source>
        <dbReference type="EMBL" id="MBA4503202.1"/>
    </source>
</evidence>
<evidence type="ECO:0000313" key="5">
    <source>
        <dbReference type="Proteomes" id="UP000538931"/>
    </source>
</evidence>
<dbReference type="Gene3D" id="1.25.40.10">
    <property type="entry name" value="Tetratricopeptide repeat domain"/>
    <property type="match status" value="3"/>
</dbReference>
<dbReference type="AlphaFoldDB" id="A0A7W2AD43"/>
<accession>A0A7W2AD43</accession>